<dbReference type="InParanoid" id="A0A067NB94"/>
<feature type="compositionally biased region" description="Polar residues" evidence="1">
    <location>
        <begin position="962"/>
        <end position="973"/>
    </location>
</feature>
<feature type="compositionally biased region" description="Low complexity" evidence="1">
    <location>
        <begin position="924"/>
        <end position="950"/>
    </location>
</feature>
<proteinExistence type="predicted"/>
<feature type="region of interest" description="Disordered" evidence="1">
    <location>
        <begin position="893"/>
        <end position="950"/>
    </location>
</feature>
<dbReference type="Proteomes" id="UP000027195">
    <property type="component" value="Unassembled WGS sequence"/>
</dbReference>
<dbReference type="AlphaFoldDB" id="A0A067NB94"/>
<feature type="region of interest" description="Disordered" evidence="1">
    <location>
        <begin position="962"/>
        <end position="1150"/>
    </location>
</feature>
<feature type="compositionally biased region" description="Pro residues" evidence="1">
    <location>
        <begin position="1037"/>
        <end position="1047"/>
    </location>
</feature>
<organism evidence="2 3">
    <name type="scientific">Botryobasidium botryosum (strain FD-172 SS1)</name>
    <dbReference type="NCBI Taxonomy" id="930990"/>
    <lineage>
        <taxon>Eukaryota</taxon>
        <taxon>Fungi</taxon>
        <taxon>Dikarya</taxon>
        <taxon>Basidiomycota</taxon>
        <taxon>Agaricomycotina</taxon>
        <taxon>Agaricomycetes</taxon>
        <taxon>Cantharellales</taxon>
        <taxon>Botryobasidiaceae</taxon>
        <taxon>Botryobasidium</taxon>
    </lineage>
</organism>
<feature type="region of interest" description="Disordered" evidence="1">
    <location>
        <begin position="1195"/>
        <end position="1270"/>
    </location>
</feature>
<feature type="region of interest" description="Disordered" evidence="1">
    <location>
        <begin position="821"/>
        <end position="872"/>
    </location>
</feature>
<dbReference type="EMBL" id="KL198017">
    <property type="protein sequence ID" value="KDQ21056.1"/>
    <property type="molecule type" value="Genomic_DNA"/>
</dbReference>
<evidence type="ECO:0000256" key="1">
    <source>
        <dbReference type="SAM" id="MobiDB-lite"/>
    </source>
</evidence>
<feature type="compositionally biased region" description="Low complexity" evidence="1">
    <location>
        <begin position="1005"/>
        <end position="1023"/>
    </location>
</feature>
<feature type="compositionally biased region" description="Polar residues" evidence="1">
    <location>
        <begin position="1249"/>
        <end position="1261"/>
    </location>
</feature>
<accession>A0A067NB94</accession>
<dbReference type="HOGENOM" id="CLU_004467_0_0_1"/>
<dbReference type="STRING" id="930990.A0A067NB94"/>
<feature type="compositionally biased region" description="Polar residues" evidence="1">
    <location>
        <begin position="741"/>
        <end position="755"/>
    </location>
</feature>
<dbReference type="OrthoDB" id="3256387at2759"/>
<feature type="compositionally biased region" description="Low complexity" evidence="1">
    <location>
        <begin position="599"/>
        <end position="612"/>
    </location>
</feature>
<evidence type="ECO:0000313" key="3">
    <source>
        <dbReference type="Proteomes" id="UP000027195"/>
    </source>
</evidence>
<feature type="compositionally biased region" description="Low complexity" evidence="1">
    <location>
        <begin position="843"/>
        <end position="852"/>
    </location>
</feature>
<feature type="region of interest" description="Disordered" evidence="1">
    <location>
        <begin position="709"/>
        <end position="796"/>
    </location>
</feature>
<feature type="region of interest" description="Disordered" evidence="1">
    <location>
        <begin position="254"/>
        <end position="274"/>
    </location>
</feature>
<keyword evidence="3" id="KW-1185">Reference proteome</keyword>
<feature type="compositionally biased region" description="Polar residues" evidence="1">
    <location>
        <begin position="1057"/>
        <end position="1068"/>
    </location>
</feature>
<feature type="compositionally biased region" description="Low complexity" evidence="1">
    <location>
        <begin position="1195"/>
        <end position="1207"/>
    </location>
</feature>
<reference evidence="3" key="1">
    <citation type="journal article" date="2014" name="Proc. Natl. Acad. Sci. U.S.A.">
        <title>Extensive sampling of basidiomycete genomes demonstrates inadequacy of the white-rot/brown-rot paradigm for wood decay fungi.</title>
        <authorList>
            <person name="Riley R."/>
            <person name="Salamov A.A."/>
            <person name="Brown D.W."/>
            <person name="Nagy L.G."/>
            <person name="Floudas D."/>
            <person name="Held B.W."/>
            <person name="Levasseur A."/>
            <person name="Lombard V."/>
            <person name="Morin E."/>
            <person name="Otillar R."/>
            <person name="Lindquist E.A."/>
            <person name="Sun H."/>
            <person name="LaButti K.M."/>
            <person name="Schmutz J."/>
            <person name="Jabbour D."/>
            <person name="Luo H."/>
            <person name="Baker S.E."/>
            <person name="Pisabarro A.G."/>
            <person name="Walton J.D."/>
            <person name="Blanchette R.A."/>
            <person name="Henrissat B."/>
            <person name="Martin F."/>
            <person name="Cullen D."/>
            <person name="Hibbett D.S."/>
            <person name="Grigoriev I.V."/>
        </authorList>
    </citation>
    <scope>NUCLEOTIDE SEQUENCE [LARGE SCALE GENOMIC DNA]</scope>
    <source>
        <strain evidence="3">FD-172 SS1</strain>
    </source>
</reference>
<feature type="compositionally biased region" description="Pro residues" evidence="1">
    <location>
        <begin position="990"/>
        <end position="1004"/>
    </location>
</feature>
<gene>
    <name evidence="2" type="ORF">BOTBODRAFT_142412</name>
</gene>
<feature type="region of interest" description="Disordered" evidence="1">
    <location>
        <begin position="114"/>
        <end position="155"/>
    </location>
</feature>
<feature type="compositionally biased region" description="Low complexity" evidence="1">
    <location>
        <begin position="980"/>
        <end position="989"/>
    </location>
</feature>
<evidence type="ECO:0000313" key="2">
    <source>
        <dbReference type="EMBL" id="KDQ21056.1"/>
    </source>
</evidence>
<evidence type="ECO:0008006" key="4">
    <source>
        <dbReference type="Google" id="ProtNLM"/>
    </source>
</evidence>
<feature type="region of interest" description="Disordered" evidence="1">
    <location>
        <begin position="589"/>
        <end position="624"/>
    </location>
</feature>
<protein>
    <recommendedName>
        <fullName evidence="4">PH domain-containing protein</fullName>
    </recommendedName>
</protein>
<name>A0A067NB94_BOTB1</name>
<sequence length="1270" mass="134443">MPPSLPGVGATRNALGALREANDVRLPNDTPAPSTQLPSLTAVLPAPGLNPTSQSRAPLFQRRNSTASTTLDVQKSSEVNDRIAAQPTMPRKNSAGTYSHVLALMYPESLISSRLKRPTSRTPSPGPLPSLTRSSGSPSFVPLNRGKTLGASSRHRSSLLASASDVFLGRRRRSVSHTIVEQAGDDTSDVIDIRASSMTPIEKEEERGRLREAAARLIGVSGPSHLIEEETEVEVPNSTDQVSTGIASHFSSVHSMGLGQRPTSPDPQMAEYTSYNKSPGAVALHALSSPQRTNHSYVSAIPPPSAAGARAAVAPVVSYTSVPAYPCALSSLTPFIQTSSNLLKYQPGKSFTLLHRSSRAWKPRYLVLTSLKPPPTSPSGPVPDTLSHLHLFKSPSPDEIELERLRINEDGMVFITEDGPDVVGRQFVIKIGGLDLTTKLTKGHKRQTEDERELMPTLWLVQCPDGAIMQRWISNVKNAILVQRAERAGLGMTLQARGISDMKGDIDVMLSLRTQGLSTPSPSTTNMTSYDWKTDLPSSPNQHHGSAAAENDAHLIARAKATNPGQPSLAVQALKGLFNSSGTVYANRSARPRSFSTVSRPSSPAYSLASSPGKPATSSGEGYESSLDNRAAIIFGGSARRPESPLSSGSVSHALIGQAIDATAVSTVSEEKSGLELSSSVRTGFISAPGTPLGGEFWPEESNSASLRGNSYTFPANERPAASGNIAPSLPPPPRARRPMTGQNNPLFSSATADANSVRRLATETTPPDTKEQKVVANQDPAPLSSHSPGHLLPKNTELEKNSRIASFTYPVPMSSSFGHTASVLSGGEGTPDVSDPLRYPRRASVSSARSTDSSRRSIVSDQTHPGPDYFDLARISSTSRWSRPRYNNLAIPNIASPSFGSPLPVPRSPRHDDIGKDSFPWDSSSKLDSSRSGDSGLSPSPLNSSSKRVSVGSALSVRTFNSASTSRSNSQLGRGGSGMSIRSIRSSNIPPPRPVPTTSPPAIPTSQPSSVMNPSPSPVRSVFGQRAPRRSSVLAAPPPPNSAPPLRPHEPPKPAPTSSPRAGNPSSVGKRFDSLPPLPLKAASPPITSAGKEDSQTADAGDETSASLRHVSLKTRLRMLSAPSRPNPSFRNSIAGTLPSPVASSKASPWVGERIMPRIDMNANSSPVTSPISILSAKDPDNAVANSQTLISTFSSNSPLSISPHSMVRPPTKFSPLPLGESVPQRTSLSPPPRPRSCRASRDHRTPSPASTINDLSSGNECPARRGSL</sequence>